<dbReference type="Gramene" id="rna681">
    <property type="protein sequence ID" value="RHN77244.1"/>
    <property type="gene ID" value="gene681"/>
</dbReference>
<comment type="caution">
    <text evidence="2">The sequence shown here is derived from an EMBL/GenBank/DDBJ whole genome shotgun (WGS) entry which is preliminary data.</text>
</comment>
<sequence length="63" mass="7126">MKVSGFCTLFLMVVAAFTFFSFKSTTAPPWFPGKSSSIPYNNGTFCKMCCCFIIRTSSFWLKN</sequence>
<name>A0A396JJ99_MEDTR</name>
<keyword evidence="1" id="KW-0732">Signal</keyword>
<proteinExistence type="predicted"/>
<dbReference type="EMBL" id="PSQE01000001">
    <property type="protein sequence ID" value="RHN77244.1"/>
    <property type="molecule type" value="Genomic_DNA"/>
</dbReference>
<reference evidence="2" key="1">
    <citation type="journal article" date="2018" name="Nat. Plants">
        <title>Whole-genome landscape of Medicago truncatula symbiotic genes.</title>
        <authorList>
            <person name="Pecrix Y."/>
            <person name="Gamas P."/>
            <person name="Carrere S."/>
        </authorList>
    </citation>
    <scope>NUCLEOTIDE SEQUENCE</scope>
    <source>
        <tissue evidence="2">Leaves</tissue>
    </source>
</reference>
<organism evidence="2">
    <name type="scientific">Medicago truncatula</name>
    <name type="common">Barrel medic</name>
    <name type="synonym">Medicago tribuloides</name>
    <dbReference type="NCBI Taxonomy" id="3880"/>
    <lineage>
        <taxon>Eukaryota</taxon>
        <taxon>Viridiplantae</taxon>
        <taxon>Streptophyta</taxon>
        <taxon>Embryophyta</taxon>
        <taxon>Tracheophyta</taxon>
        <taxon>Spermatophyta</taxon>
        <taxon>Magnoliopsida</taxon>
        <taxon>eudicotyledons</taxon>
        <taxon>Gunneridae</taxon>
        <taxon>Pentapetalae</taxon>
        <taxon>rosids</taxon>
        <taxon>fabids</taxon>
        <taxon>Fabales</taxon>
        <taxon>Fabaceae</taxon>
        <taxon>Papilionoideae</taxon>
        <taxon>50 kb inversion clade</taxon>
        <taxon>NPAAA clade</taxon>
        <taxon>Hologalegina</taxon>
        <taxon>IRL clade</taxon>
        <taxon>Trifolieae</taxon>
        <taxon>Medicago</taxon>
    </lineage>
</organism>
<dbReference type="AlphaFoldDB" id="A0A396JJ99"/>
<evidence type="ECO:0008006" key="3">
    <source>
        <dbReference type="Google" id="ProtNLM"/>
    </source>
</evidence>
<evidence type="ECO:0000313" key="2">
    <source>
        <dbReference type="EMBL" id="RHN77244.1"/>
    </source>
</evidence>
<feature type="signal peptide" evidence="1">
    <location>
        <begin position="1"/>
        <end position="16"/>
    </location>
</feature>
<gene>
    <name evidence="2" type="ORF">MtrunA17_Chr1g0152701</name>
</gene>
<feature type="chain" id="PRO_5017485532" description="Transmembrane protein" evidence="1">
    <location>
        <begin position="17"/>
        <end position="63"/>
    </location>
</feature>
<dbReference type="Proteomes" id="UP000265566">
    <property type="component" value="Chromosome 1"/>
</dbReference>
<protein>
    <recommendedName>
        <fullName evidence="3">Transmembrane protein</fullName>
    </recommendedName>
</protein>
<evidence type="ECO:0000256" key="1">
    <source>
        <dbReference type="SAM" id="SignalP"/>
    </source>
</evidence>
<accession>A0A396JJ99</accession>